<keyword evidence="7" id="KW-0472">Membrane</keyword>
<name>A0A2P7QSK5_9SPHN</name>
<evidence type="ECO:0000313" key="8">
    <source>
        <dbReference type="EMBL" id="PSJ40944.1"/>
    </source>
</evidence>
<dbReference type="SUPFAM" id="SSF51120">
    <property type="entry name" value="beta-Roll"/>
    <property type="match status" value="3"/>
</dbReference>
<dbReference type="GO" id="GO:0090729">
    <property type="term" value="F:toxin activity"/>
    <property type="evidence" value="ECO:0007669"/>
    <property type="project" value="UniProtKB-KW"/>
</dbReference>
<evidence type="ECO:0000313" key="9">
    <source>
        <dbReference type="Proteomes" id="UP000241167"/>
    </source>
</evidence>
<accession>A0A2P7QSK5</accession>
<evidence type="ECO:0000256" key="1">
    <source>
        <dbReference type="ARBA" id="ARBA00004370"/>
    </source>
</evidence>
<evidence type="ECO:0000256" key="4">
    <source>
        <dbReference type="ARBA" id="ARBA00022656"/>
    </source>
</evidence>
<dbReference type="PROSITE" id="PS00330">
    <property type="entry name" value="HEMOLYSIN_CALCIUM"/>
    <property type="match status" value="5"/>
</dbReference>
<evidence type="ECO:0000256" key="6">
    <source>
        <dbReference type="ARBA" id="ARBA00023026"/>
    </source>
</evidence>
<keyword evidence="9" id="KW-1185">Reference proteome</keyword>
<dbReference type="OrthoDB" id="7315305at2"/>
<dbReference type="PRINTS" id="PR00313">
    <property type="entry name" value="CABNDNGRPT"/>
</dbReference>
<dbReference type="PRINTS" id="PR01488">
    <property type="entry name" value="RTXTOXINA"/>
</dbReference>
<organism evidence="8 9">
    <name type="scientific">Allosphingosinicella deserti</name>
    <dbReference type="NCBI Taxonomy" id="2116704"/>
    <lineage>
        <taxon>Bacteria</taxon>
        <taxon>Pseudomonadati</taxon>
        <taxon>Pseudomonadota</taxon>
        <taxon>Alphaproteobacteria</taxon>
        <taxon>Sphingomonadales</taxon>
        <taxon>Sphingomonadaceae</taxon>
        <taxon>Allosphingosinicella</taxon>
    </lineage>
</organism>
<evidence type="ECO:0000256" key="3">
    <source>
        <dbReference type="ARBA" id="ARBA00022525"/>
    </source>
</evidence>
<dbReference type="Pfam" id="PF00353">
    <property type="entry name" value="HemolysinCabind"/>
    <property type="match status" value="6"/>
</dbReference>
<comment type="subcellular location">
    <subcellularLocation>
        <location evidence="1">Membrane</location>
    </subcellularLocation>
    <subcellularLocation>
        <location evidence="2">Secreted</location>
    </subcellularLocation>
</comment>
<dbReference type="PANTHER" id="PTHR38340:SF1">
    <property type="entry name" value="S-LAYER PROTEIN"/>
    <property type="match status" value="1"/>
</dbReference>
<evidence type="ECO:0000256" key="2">
    <source>
        <dbReference type="ARBA" id="ARBA00004613"/>
    </source>
</evidence>
<reference evidence="8 9" key="1">
    <citation type="submission" date="2018-03" db="EMBL/GenBank/DDBJ databases">
        <title>The draft genome of Sphingosinicella sp. GL-C-18.</title>
        <authorList>
            <person name="Liu L."/>
            <person name="Li L."/>
            <person name="Liang L."/>
            <person name="Zhang X."/>
            <person name="Wang T."/>
        </authorList>
    </citation>
    <scope>NUCLEOTIDE SEQUENCE [LARGE SCALE GENOMIC DNA]</scope>
    <source>
        <strain evidence="8 9">GL-C-18</strain>
    </source>
</reference>
<evidence type="ECO:0000256" key="7">
    <source>
        <dbReference type="ARBA" id="ARBA00023136"/>
    </source>
</evidence>
<comment type="caution">
    <text evidence="8">The sequence shown here is derived from an EMBL/GenBank/DDBJ whole genome shotgun (WGS) entry which is preliminary data.</text>
</comment>
<dbReference type="GO" id="GO:0005509">
    <property type="term" value="F:calcium ion binding"/>
    <property type="evidence" value="ECO:0007669"/>
    <property type="project" value="InterPro"/>
</dbReference>
<protein>
    <submittedName>
        <fullName evidence="8">Calcium-binding protein</fullName>
    </submittedName>
</protein>
<dbReference type="Gene3D" id="2.150.10.10">
    <property type="entry name" value="Serralysin-like metalloprotease, C-terminal"/>
    <property type="match status" value="4"/>
</dbReference>
<dbReference type="InterPro" id="IPR003995">
    <property type="entry name" value="RTX_toxin_determinant-A"/>
</dbReference>
<dbReference type="InterPro" id="IPR050557">
    <property type="entry name" value="RTX_toxin/Mannuronan_C5-epim"/>
</dbReference>
<dbReference type="PANTHER" id="PTHR38340">
    <property type="entry name" value="S-LAYER PROTEIN"/>
    <property type="match status" value="1"/>
</dbReference>
<gene>
    <name evidence="8" type="ORF">C7I55_11820</name>
</gene>
<dbReference type="AlphaFoldDB" id="A0A2P7QSK5"/>
<keyword evidence="3" id="KW-0964">Secreted</keyword>
<dbReference type="InterPro" id="IPR011049">
    <property type="entry name" value="Serralysin-like_metalloprot_C"/>
</dbReference>
<keyword evidence="6" id="KW-0843">Virulence</keyword>
<sequence length="536" mass="53429">MNNGKLHAQGKTQVKKDDEPQGFSLAAVNATFIPAAGVLSTIADGLDNNVVVARDAAGSLNVNGGAVPIVGGSPTIANTRLIQMFGQGGNDVLTLDERNGALPDANLFGGAGNDTLTSGSGTDLLFGQAGNDILLGKGGNDLLFGGADNDTLIGGTGDDQMFGEAGNDRMIWNPGEGTDLMEGGAGIDTAEMNGNNGAESFTATANGTRVRFDRVAPAPFALDIGTTEDLVVNMNGGDDSFSAAGNLATLIRLTVDGGTGNDSIRGSNGNDILLGGDGDDFIDGQQGADIALLGAGDDVAAWDPGDGNDVIEGQAGFDTFVMNGSNIAEGMAVSANGGRILFTRNVANIVMDLNDVEAINVNAIGGADTITINDLSGTDVSEVNVNLAAPGGTGDGAADTVVINGTGGDDVVLVFGNSGEVTVLGLATELHITGFEAGLDRLVFNGLGGDDIVDASGLASNGILLTLDGGTGDDILIGGDGNDVLLGGLGEDVLIGGPGLDILDGGIEADVEIQSLVDFSPSALPPILASPEMLIG</sequence>
<dbReference type="InterPro" id="IPR001343">
    <property type="entry name" value="Hemolysn_Ca-bd"/>
</dbReference>
<keyword evidence="5" id="KW-0677">Repeat</keyword>
<proteinExistence type="predicted"/>
<keyword evidence="4" id="KW-0800">Toxin</keyword>
<dbReference type="Proteomes" id="UP000241167">
    <property type="component" value="Unassembled WGS sequence"/>
</dbReference>
<dbReference type="RefSeq" id="WP_106513099.1">
    <property type="nucleotide sequence ID" value="NZ_PXYI01000003.1"/>
</dbReference>
<dbReference type="GO" id="GO:0016020">
    <property type="term" value="C:membrane"/>
    <property type="evidence" value="ECO:0007669"/>
    <property type="project" value="UniProtKB-SubCell"/>
</dbReference>
<evidence type="ECO:0000256" key="5">
    <source>
        <dbReference type="ARBA" id="ARBA00022737"/>
    </source>
</evidence>
<dbReference type="GO" id="GO:0005576">
    <property type="term" value="C:extracellular region"/>
    <property type="evidence" value="ECO:0007669"/>
    <property type="project" value="UniProtKB-SubCell"/>
</dbReference>
<dbReference type="InterPro" id="IPR018511">
    <property type="entry name" value="Hemolysin-typ_Ca-bd_CS"/>
</dbReference>
<dbReference type="EMBL" id="PXYI01000003">
    <property type="protein sequence ID" value="PSJ40944.1"/>
    <property type="molecule type" value="Genomic_DNA"/>
</dbReference>